<comment type="caution">
    <text evidence="1">The sequence shown here is derived from an EMBL/GenBank/DDBJ whole genome shotgun (WGS) entry which is preliminary data.</text>
</comment>
<dbReference type="EMBL" id="QKUF01000059">
    <property type="protein sequence ID" value="PZW18155.1"/>
    <property type="molecule type" value="Genomic_DNA"/>
</dbReference>
<proteinExistence type="predicted"/>
<sequence>MPIKVDHCFKILNRKYFKELEKHFGNLLPWSEQHGQDGEQTRFAIRSDSTVTWAQAARQTVFRANETMPIDDLEDTVEQAAAIACTIDQPMPALLKHLLKQPQQTQRAKQCRAVMCLFEGTL</sequence>
<organism evidence="1 2">
    <name type="scientific">Thermosporothrix hazakensis</name>
    <dbReference type="NCBI Taxonomy" id="644383"/>
    <lineage>
        <taxon>Bacteria</taxon>
        <taxon>Bacillati</taxon>
        <taxon>Chloroflexota</taxon>
        <taxon>Ktedonobacteria</taxon>
        <taxon>Ktedonobacterales</taxon>
        <taxon>Thermosporotrichaceae</taxon>
        <taxon>Thermosporothrix</taxon>
    </lineage>
</organism>
<keyword evidence="2" id="KW-1185">Reference proteome</keyword>
<reference evidence="1 2" key="1">
    <citation type="submission" date="2018-06" db="EMBL/GenBank/DDBJ databases">
        <title>Genomic Encyclopedia of Archaeal and Bacterial Type Strains, Phase II (KMG-II): from individual species to whole genera.</title>
        <authorList>
            <person name="Goeker M."/>
        </authorList>
    </citation>
    <scope>NUCLEOTIDE SEQUENCE [LARGE SCALE GENOMIC DNA]</scope>
    <source>
        <strain evidence="1 2">ATCC BAA-1881</strain>
    </source>
</reference>
<dbReference type="Proteomes" id="UP000248806">
    <property type="component" value="Unassembled WGS sequence"/>
</dbReference>
<name>A0A326TQI1_THEHA</name>
<dbReference type="RefSeq" id="WP_111326772.1">
    <property type="nucleotide sequence ID" value="NZ_BIFX01000001.1"/>
</dbReference>
<evidence type="ECO:0000313" key="2">
    <source>
        <dbReference type="Proteomes" id="UP000248806"/>
    </source>
</evidence>
<accession>A0A326TQI1</accession>
<protein>
    <submittedName>
        <fullName evidence="1">Uncharacterized protein</fullName>
    </submittedName>
</protein>
<evidence type="ECO:0000313" key="1">
    <source>
        <dbReference type="EMBL" id="PZW18155.1"/>
    </source>
</evidence>
<dbReference type="AlphaFoldDB" id="A0A326TQI1"/>
<gene>
    <name evidence="1" type="ORF">EI42_06323</name>
</gene>